<proteinExistence type="predicted"/>
<accession>A0AAV5K572</accession>
<dbReference type="EMBL" id="BPVZ01000048">
    <property type="protein sequence ID" value="GKV17680.1"/>
    <property type="molecule type" value="Genomic_DNA"/>
</dbReference>
<feature type="region of interest" description="Disordered" evidence="2">
    <location>
        <begin position="527"/>
        <end position="587"/>
    </location>
</feature>
<dbReference type="AlphaFoldDB" id="A0AAV5K572"/>
<evidence type="ECO:0000256" key="1">
    <source>
        <dbReference type="SAM" id="Coils"/>
    </source>
</evidence>
<sequence>MKKMAREEQSTDEDVGKVQSGIWGEVRQMEDGYTTAIGRMAGKGKKKITGADEAGNKGGPGRPPLSQEEKMIKKKEKNEKSKAIRAYKKCEFSRLRQEEKVFKDFCEENGLTEVYQNFREKCKKRTEESSKGTEEQTREFNDEFDKLAAEVFSDFGANIPYEEGLQLLIQYYSEDEAAAVEENRGMLEANLKAGPSNIDSNSGGEGQSSTTSITDVVANSSSAGGHGGPKLGTPFEQGRELKRKREEELDEARRGKRPATADNYTPLHPPIDGSQPSGFMADACCQTFPQSAAANLFSTSALASKWEERLRKLTGEPVPGVNNGAHAIMDDFVKLLLGSSFFHAIYLAKQYEKLQVKDAERRKQEQEVLAAASIDANPKFNEKKKEADDLKKQVEELQEEVSKLQAQLAKRDEIVSKDVFRQNLAAVFLDRNLMKKSLESMDAGPEFLNLPLLDTIKHCPPLLHQLNGGLTSIGQEHTNIDDTFCILFDVSEVVPGPFVSNQFNQTVNMGGEVIGFGPLGDPDVVSLGANSPPLQTASTGTNNVDQEDNIANQENKAAEADNSGMGADSGRARGVRGGAGALAPPEI</sequence>
<feature type="compositionally biased region" description="Polar residues" evidence="2">
    <location>
        <begin position="197"/>
        <end position="223"/>
    </location>
</feature>
<dbReference type="CDD" id="cd14686">
    <property type="entry name" value="bZIP"/>
    <property type="match status" value="1"/>
</dbReference>
<feature type="compositionally biased region" description="Basic and acidic residues" evidence="2">
    <location>
        <begin position="237"/>
        <end position="253"/>
    </location>
</feature>
<feature type="region of interest" description="Disordered" evidence="2">
    <location>
        <begin position="34"/>
        <end position="81"/>
    </location>
</feature>
<feature type="region of interest" description="Disordered" evidence="2">
    <location>
        <begin position="191"/>
        <end position="270"/>
    </location>
</feature>
<evidence type="ECO:0000256" key="2">
    <source>
        <dbReference type="SAM" id="MobiDB-lite"/>
    </source>
</evidence>
<keyword evidence="1" id="KW-0175">Coiled coil</keyword>
<feature type="region of interest" description="Disordered" evidence="2">
    <location>
        <begin position="1"/>
        <end position="22"/>
    </location>
</feature>
<reference evidence="3 4" key="1">
    <citation type="journal article" date="2021" name="Commun. Biol.">
        <title>The genome of Shorea leprosula (Dipterocarpaceae) highlights the ecological relevance of drought in aseasonal tropical rainforests.</title>
        <authorList>
            <person name="Ng K.K.S."/>
            <person name="Kobayashi M.J."/>
            <person name="Fawcett J.A."/>
            <person name="Hatakeyama M."/>
            <person name="Paape T."/>
            <person name="Ng C.H."/>
            <person name="Ang C.C."/>
            <person name="Tnah L.H."/>
            <person name="Lee C.T."/>
            <person name="Nishiyama T."/>
            <person name="Sese J."/>
            <person name="O'Brien M.J."/>
            <person name="Copetti D."/>
            <person name="Mohd Noor M.I."/>
            <person name="Ong R.C."/>
            <person name="Putra M."/>
            <person name="Sireger I.Z."/>
            <person name="Indrioko S."/>
            <person name="Kosugi Y."/>
            <person name="Izuno A."/>
            <person name="Isagi Y."/>
            <person name="Lee S.L."/>
            <person name="Shimizu K.K."/>
        </authorList>
    </citation>
    <scope>NUCLEOTIDE SEQUENCE [LARGE SCALE GENOMIC DNA]</scope>
    <source>
        <strain evidence="3">214</strain>
    </source>
</reference>
<protein>
    <submittedName>
        <fullName evidence="3">Uncharacterized protein</fullName>
    </submittedName>
</protein>
<comment type="caution">
    <text evidence="3">The sequence shown here is derived from an EMBL/GenBank/DDBJ whole genome shotgun (WGS) entry which is preliminary data.</text>
</comment>
<gene>
    <name evidence="3" type="ORF">SLEP1_g28149</name>
</gene>
<keyword evidence="4" id="KW-1185">Reference proteome</keyword>
<feature type="compositionally biased region" description="Polar residues" evidence="2">
    <location>
        <begin position="528"/>
        <end position="555"/>
    </location>
</feature>
<feature type="compositionally biased region" description="Basic and acidic residues" evidence="2">
    <location>
        <begin position="67"/>
        <end position="81"/>
    </location>
</feature>
<evidence type="ECO:0000313" key="4">
    <source>
        <dbReference type="Proteomes" id="UP001054252"/>
    </source>
</evidence>
<evidence type="ECO:0000313" key="3">
    <source>
        <dbReference type="EMBL" id="GKV17680.1"/>
    </source>
</evidence>
<organism evidence="3 4">
    <name type="scientific">Rubroshorea leprosula</name>
    <dbReference type="NCBI Taxonomy" id="152421"/>
    <lineage>
        <taxon>Eukaryota</taxon>
        <taxon>Viridiplantae</taxon>
        <taxon>Streptophyta</taxon>
        <taxon>Embryophyta</taxon>
        <taxon>Tracheophyta</taxon>
        <taxon>Spermatophyta</taxon>
        <taxon>Magnoliopsida</taxon>
        <taxon>eudicotyledons</taxon>
        <taxon>Gunneridae</taxon>
        <taxon>Pentapetalae</taxon>
        <taxon>rosids</taxon>
        <taxon>malvids</taxon>
        <taxon>Malvales</taxon>
        <taxon>Dipterocarpaceae</taxon>
        <taxon>Rubroshorea</taxon>
    </lineage>
</organism>
<feature type="coiled-coil region" evidence="1">
    <location>
        <begin position="347"/>
        <end position="414"/>
    </location>
</feature>
<name>A0AAV5K572_9ROSI</name>
<dbReference type="Proteomes" id="UP001054252">
    <property type="component" value="Unassembled WGS sequence"/>
</dbReference>